<dbReference type="Proteomes" id="UP000001137">
    <property type="component" value="Chromosome"/>
</dbReference>
<dbReference type="GO" id="GO:0071897">
    <property type="term" value="P:DNA biosynthetic process"/>
    <property type="evidence" value="ECO:0007669"/>
    <property type="project" value="UniProtKB-KW"/>
</dbReference>
<dbReference type="InterPro" id="IPR013346">
    <property type="entry name" value="NrdE_NrdA_C"/>
</dbReference>
<dbReference type="GO" id="GO:0004748">
    <property type="term" value="F:ribonucleoside-diphosphate reductase activity, thioredoxin disulfide as acceptor"/>
    <property type="evidence" value="ECO:0007669"/>
    <property type="project" value="UniProtKB-EC"/>
</dbReference>
<dbReference type="NCBIfam" id="TIGR02504">
    <property type="entry name" value="NrdJ_Z"/>
    <property type="match status" value="1"/>
</dbReference>
<dbReference type="SUPFAM" id="SSF48168">
    <property type="entry name" value="R1 subunit of ribonucleotide reductase, N-terminal domain"/>
    <property type="match status" value="1"/>
</dbReference>
<keyword evidence="9" id="KW-1015">Disulfide bond</keyword>
<dbReference type="STRING" id="397948.Cmaq_0639"/>
<dbReference type="AlphaFoldDB" id="A8MCH3"/>
<keyword evidence="10 13" id="KW-0170">Cobalt</keyword>
<keyword evidence="13" id="KW-0237">DNA synthesis</keyword>
<dbReference type="InterPro" id="IPR008926">
    <property type="entry name" value="RNR_R1-su_N"/>
</dbReference>
<dbReference type="OrthoDB" id="6188at2157"/>
<dbReference type="eggNOG" id="arCOG03714">
    <property type="taxonomic scope" value="Archaea"/>
</dbReference>
<dbReference type="RefSeq" id="WP_012185699.1">
    <property type="nucleotide sequence ID" value="NC_009954.1"/>
</dbReference>
<accession>A8MCH3</accession>
<dbReference type="GO" id="GO:0031419">
    <property type="term" value="F:cobalamin binding"/>
    <property type="evidence" value="ECO:0007669"/>
    <property type="project" value="UniProtKB-KW"/>
</dbReference>
<gene>
    <name evidence="15" type="ordered locus">Cmaq_0639</name>
</gene>
<comment type="cofactor">
    <cofactor evidence="1 13">
        <name>adenosylcob(III)alamin</name>
        <dbReference type="ChEBI" id="CHEBI:18408"/>
    </cofactor>
</comment>
<comment type="similarity">
    <text evidence="2 13">Belongs to the ribonucleoside diphosphate reductase class-2 family.</text>
</comment>
<dbReference type="EMBL" id="CP000852">
    <property type="protein sequence ID" value="ABW01479.1"/>
    <property type="molecule type" value="Genomic_DNA"/>
</dbReference>
<comment type="catalytic activity">
    <reaction evidence="11 13">
        <text>a 2'-deoxyribonucleoside 5'-diphosphate + [thioredoxin]-disulfide + H2O = a ribonucleoside 5'-diphosphate + [thioredoxin]-dithiol</text>
        <dbReference type="Rhea" id="RHEA:23252"/>
        <dbReference type="Rhea" id="RHEA-COMP:10698"/>
        <dbReference type="Rhea" id="RHEA-COMP:10700"/>
        <dbReference type="ChEBI" id="CHEBI:15377"/>
        <dbReference type="ChEBI" id="CHEBI:29950"/>
        <dbReference type="ChEBI" id="CHEBI:50058"/>
        <dbReference type="ChEBI" id="CHEBI:57930"/>
        <dbReference type="ChEBI" id="CHEBI:73316"/>
        <dbReference type="EC" id="1.17.4.1"/>
    </reaction>
</comment>
<keyword evidence="3" id="KW-0021">Allosteric enzyme</keyword>
<dbReference type="InterPro" id="IPR050862">
    <property type="entry name" value="RdRp_reductase_class-2"/>
</dbReference>
<evidence type="ECO:0000256" key="10">
    <source>
        <dbReference type="ARBA" id="ARBA00023285"/>
    </source>
</evidence>
<dbReference type="Pfam" id="PF00317">
    <property type="entry name" value="Ribonuc_red_lgN"/>
    <property type="match status" value="1"/>
</dbReference>
<keyword evidence="5 12" id="KW-0547">Nucleotide-binding</keyword>
<dbReference type="Gene3D" id="3.20.70.20">
    <property type="match status" value="1"/>
</dbReference>
<dbReference type="PROSITE" id="PS51161">
    <property type="entry name" value="ATP_CONE"/>
    <property type="match status" value="1"/>
</dbReference>
<dbReference type="InterPro" id="IPR013509">
    <property type="entry name" value="RNR_lsu_N"/>
</dbReference>
<keyword evidence="8" id="KW-0215">Deoxyribonucleotide synthesis</keyword>
<dbReference type="InterPro" id="IPR013344">
    <property type="entry name" value="RNR_NrdJ/NrdZ"/>
</dbReference>
<dbReference type="UniPathway" id="UPA00326"/>
<evidence type="ECO:0000256" key="12">
    <source>
        <dbReference type="PROSITE-ProRule" id="PRU00492"/>
    </source>
</evidence>
<sequence>MEQKVTGERTMITVIKRNGLREEFNPVKLLNSLKLAGAPNPERILEEVTSQIKGKGEVTSSEISDSVQLMMLNLISEDFKWHDAARNYLLFSIYKQAWGKEVVKSINSGSLTLSEAYRRGLRDWFNQGLNQGLWSLDAAKFYEKHLDELMNKLDPSRDLLLTYNGVRTLMSRYLMKRLDGSFFETPQYMWMRIAMGVAYSEVKYGNDPIKWVEKFYDLVSQLKFLPNSPTMFNALTKLGELSACFVIPVDDCLSKDSNRDNPNCFFGIMDAAKLAALLFQAGAGVGYQFGELRPEGDVVKSTSGVASGPLSFMRLFDTLVDVIKQGGKRRGAQMGMLFWWHPDIEKFITSKTGRLKDVQLQNFNISVTIDDYFMTKALRGEDVYLLNPRECTCLYQTWGQEFIKCYEECVSKVKAGLVKVWRRVNAGELWSKIVESAWDSGDPGLWNRDVANMKIEYVNDVVSEKYRVINGTNPCGEVALYPFESCNLGSINLTKYINGNSIDWVSLANDIMLAVRFLDDVIDSNQHPHEYLDRANKASRRIGLGINGWADVLVSLDIPYDSPKAIALADVVMGFVARVAVRASVELAKEKGPFPLWPSSKWRSGFLPWRVHDERVSKMLEVKGVSSDVEEYLEILKLGYGELGGLPNKAEEYLAKLRATDDELIKDASTVGVRNGALISIAPEGSRSLIAGVNSSIEPIFAIAYVRNLSIGKLIEYNYTALRKLKDSNALDNETTSKVLESGMLPSNHVMHPVLKTANEIHWRWHVFMQVTFAKWSDSGVSKTINMPSNATKEDVNGAYRLAWALGAFGITVYRDKSKAVQVIYTGVEGKGKAQSTESKAIKVTVKAINLNRDIEENKLAEIGETDDPACRTGVCG</sequence>
<comment type="function">
    <text evidence="13">Catalyzes the reduction of ribonucleotides to deoxyribonucleotides. May function to provide a pool of deoxyribonucleotide precursors for DNA repair during oxygen limitation and/or for immediate growth after restoration of oxygen.</text>
</comment>
<keyword evidence="6 12" id="KW-0067">ATP-binding</keyword>
<dbReference type="eggNOG" id="arCOG04276">
    <property type="taxonomic scope" value="Archaea"/>
</dbReference>
<organism evidence="15 16">
    <name type="scientific">Caldivirga maquilingensis (strain ATCC 700844 / DSM 13496 / JCM 10307 / IC-167)</name>
    <dbReference type="NCBI Taxonomy" id="397948"/>
    <lineage>
        <taxon>Archaea</taxon>
        <taxon>Thermoproteota</taxon>
        <taxon>Thermoprotei</taxon>
        <taxon>Thermoproteales</taxon>
        <taxon>Thermoproteaceae</taxon>
        <taxon>Caldivirga</taxon>
    </lineage>
</organism>
<evidence type="ECO:0000256" key="8">
    <source>
        <dbReference type="ARBA" id="ARBA00023116"/>
    </source>
</evidence>
<dbReference type="GO" id="GO:0009263">
    <property type="term" value="P:deoxyribonucleotide biosynthetic process"/>
    <property type="evidence" value="ECO:0007669"/>
    <property type="project" value="UniProtKB-KW"/>
</dbReference>
<evidence type="ECO:0000259" key="14">
    <source>
        <dbReference type="PROSITE" id="PS51161"/>
    </source>
</evidence>
<dbReference type="InterPro" id="IPR005144">
    <property type="entry name" value="ATP-cone_dom"/>
</dbReference>
<dbReference type="Pfam" id="PF03477">
    <property type="entry name" value="ATP-cone"/>
    <property type="match status" value="1"/>
</dbReference>
<proteinExistence type="inferred from homology"/>
<dbReference type="NCBIfam" id="TIGR02506">
    <property type="entry name" value="NrdE_NrdA"/>
    <property type="match status" value="1"/>
</dbReference>
<dbReference type="GO" id="GO:0005524">
    <property type="term" value="F:ATP binding"/>
    <property type="evidence" value="ECO:0007669"/>
    <property type="project" value="UniProtKB-UniRule"/>
</dbReference>
<keyword evidence="7 13" id="KW-0560">Oxidoreductase</keyword>
<evidence type="ECO:0000313" key="15">
    <source>
        <dbReference type="EMBL" id="ABW01479.1"/>
    </source>
</evidence>
<evidence type="ECO:0000256" key="1">
    <source>
        <dbReference type="ARBA" id="ARBA00001922"/>
    </source>
</evidence>
<dbReference type="CDD" id="cd02888">
    <property type="entry name" value="RNR_II_dimer"/>
    <property type="match status" value="1"/>
</dbReference>
<name>A8MCH3_CALMQ</name>
<dbReference type="InterPro" id="IPR000788">
    <property type="entry name" value="RNR_lg_C"/>
</dbReference>
<dbReference type="EC" id="1.17.4.1" evidence="13"/>
<evidence type="ECO:0000256" key="6">
    <source>
        <dbReference type="ARBA" id="ARBA00022840"/>
    </source>
</evidence>
<dbReference type="PRINTS" id="PR01183">
    <property type="entry name" value="RIBORDTASEM1"/>
</dbReference>
<keyword evidence="16" id="KW-1185">Reference proteome</keyword>
<reference evidence="15 16" key="1">
    <citation type="submission" date="2007-10" db="EMBL/GenBank/DDBJ databases">
        <title>Complete sequence of Caldivirga maquilingensis IC-167.</title>
        <authorList>
            <consortium name="US DOE Joint Genome Institute"/>
            <person name="Copeland A."/>
            <person name="Lucas S."/>
            <person name="Lapidus A."/>
            <person name="Barry K."/>
            <person name="Glavina del Rio T."/>
            <person name="Dalin E."/>
            <person name="Tice H."/>
            <person name="Pitluck S."/>
            <person name="Saunders E."/>
            <person name="Brettin T."/>
            <person name="Bruce D."/>
            <person name="Detter J.C."/>
            <person name="Han C."/>
            <person name="Schmutz J."/>
            <person name="Larimer F."/>
            <person name="Land M."/>
            <person name="Hauser L."/>
            <person name="Kyrpides N."/>
            <person name="Ivanova N."/>
            <person name="Biddle J.F."/>
            <person name="Zhang Z."/>
            <person name="Fitz-Gibbon S.T."/>
            <person name="Lowe T.M."/>
            <person name="Saltikov C."/>
            <person name="House C.H."/>
            <person name="Richardson P."/>
        </authorList>
    </citation>
    <scope>NUCLEOTIDE SEQUENCE [LARGE SCALE GENOMIC DNA]</scope>
    <source>
        <strain evidence="16">ATCC 700844 / DSM 13496 / JCM 10307 / IC-167</strain>
    </source>
</reference>
<dbReference type="PANTHER" id="PTHR43371">
    <property type="entry name" value="VITAMIN B12-DEPENDENT RIBONUCLEOTIDE REDUCTASE"/>
    <property type="match status" value="1"/>
</dbReference>
<keyword evidence="4 13" id="KW-0846">Cobalamin</keyword>
<evidence type="ECO:0000256" key="13">
    <source>
        <dbReference type="RuleBase" id="RU364064"/>
    </source>
</evidence>
<evidence type="ECO:0000256" key="9">
    <source>
        <dbReference type="ARBA" id="ARBA00023157"/>
    </source>
</evidence>
<evidence type="ECO:0000256" key="3">
    <source>
        <dbReference type="ARBA" id="ARBA00022533"/>
    </source>
</evidence>
<protein>
    <recommendedName>
        <fullName evidence="13">Vitamin B12-dependent ribonucleotide reductase</fullName>
        <ecNumber evidence="13">1.17.4.1</ecNumber>
    </recommendedName>
</protein>
<evidence type="ECO:0000256" key="4">
    <source>
        <dbReference type="ARBA" id="ARBA00022628"/>
    </source>
</evidence>
<dbReference type="HOGENOM" id="CLU_000404_2_3_2"/>
<evidence type="ECO:0000256" key="7">
    <source>
        <dbReference type="ARBA" id="ARBA00023002"/>
    </source>
</evidence>
<evidence type="ECO:0000256" key="5">
    <source>
        <dbReference type="ARBA" id="ARBA00022741"/>
    </source>
</evidence>
<evidence type="ECO:0000256" key="2">
    <source>
        <dbReference type="ARBA" id="ARBA00007405"/>
    </source>
</evidence>
<evidence type="ECO:0000313" key="16">
    <source>
        <dbReference type="Proteomes" id="UP000001137"/>
    </source>
</evidence>
<dbReference type="PANTHER" id="PTHR43371:SF1">
    <property type="entry name" value="RIBONUCLEOSIDE-DIPHOSPHATE REDUCTASE"/>
    <property type="match status" value="1"/>
</dbReference>
<dbReference type="Pfam" id="PF02867">
    <property type="entry name" value="Ribonuc_red_lgC"/>
    <property type="match status" value="1"/>
</dbReference>
<feature type="domain" description="ATP-cone" evidence="14">
    <location>
        <begin position="12"/>
        <end position="99"/>
    </location>
</feature>
<dbReference type="GeneID" id="5710409"/>
<evidence type="ECO:0000256" key="11">
    <source>
        <dbReference type="ARBA" id="ARBA00047754"/>
    </source>
</evidence>
<dbReference type="SUPFAM" id="SSF51998">
    <property type="entry name" value="PFL-like glycyl radical enzymes"/>
    <property type="match status" value="1"/>
</dbReference>
<dbReference type="KEGG" id="cma:Cmaq_0639"/>